<dbReference type="Ensembl" id="ENSGWIT00000036437.1">
    <property type="protein sequence ID" value="ENSGWIP00000033474.1"/>
    <property type="gene ID" value="ENSGWIG00000017238.1"/>
</dbReference>
<protein>
    <recommendedName>
        <fullName evidence="3">peptidylprolyl isomerase</fullName>
        <ecNumber evidence="3">5.2.1.8</ecNumber>
    </recommendedName>
</protein>
<evidence type="ECO:0000256" key="4">
    <source>
        <dbReference type="SAM" id="MobiDB-lite"/>
    </source>
</evidence>
<dbReference type="PANTHER" id="PTHR46512">
    <property type="entry name" value="PEPTIDYLPROLYL ISOMERASE"/>
    <property type="match status" value="1"/>
</dbReference>
<dbReference type="Gene3D" id="3.10.50.40">
    <property type="match status" value="1"/>
</dbReference>
<feature type="domain" description="PPIase FKBP-type" evidence="5">
    <location>
        <begin position="138"/>
        <end position="191"/>
    </location>
</feature>
<dbReference type="EC" id="5.2.1.8" evidence="3"/>
<evidence type="ECO:0000259" key="5">
    <source>
        <dbReference type="PROSITE" id="PS50059"/>
    </source>
</evidence>
<evidence type="ECO:0000256" key="2">
    <source>
        <dbReference type="ARBA" id="ARBA00022803"/>
    </source>
</evidence>
<evidence type="ECO:0000313" key="6">
    <source>
        <dbReference type="Ensembl" id="ENSGWIP00000033474.1"/>
    </source>
</evidence>
<evidence type="ECO:0000256" key="1">
    <source>
        <dbReference type="ARBA" id="ARBA00022737"/>
    </source>
</evidence>
<name>A0A8C5GQI6_GOUWI</name>
<dbReference type="GO" id="GO:0043066">
    <property type="term" value="P:negative regulation of apoptotic process"/>
    <property type="evidence" value="ECO:0007669"/>
    <property type="project" value="TreeGrafter"/>
</dbReference>
<dbReference type="GO" id="GO:0003755">
    <property type="term" value="F:peptidyl-prolyl cis-trans isomerase activity"/>
    <property type="evidence" value="ECO:0007669"/>
    <property type="project" value="UniProtKB-KW"/>
</dbReference>
<keyword evidence="3" id="KW-0413">Isomerase</keyword>
<dbReference type="GO" id="GO:0016020">
    <property type="term" value="C:membrane"/>
    <property type="evidence" value="ECO:0007669"/>
    <property type="project" value="TreeGrafter"/>
</dbReference>
<feature type="region of interest" description="Disordered" evidence="4">
    <location>
        <begin position="233"/>
        <end position="284"/>
    </location>
</feature>
<dbReference type="GO" id="GO:0005740">
    <property type="term" value="C:mitochondrial envelope"/>
    <property type="evidence" value="ECO:0007669"/>
    <property type="project" value="TreeGrafter"/>
</dbReference>
<dbReference type="PROSITE" id="PS50059">
    <property type="entry name" value="FKBP_PPIASE"/>
    <property type="match status" value="1"/>
</dbReference>
<dbReference type="GO" id="GO:0005829">
    <property type="term" value="C:cytosol"/>
    <property type="evidence" value="ECO:0007669"/>
    <property type="project" value="TreeGrafter"/>
</dbReference>
<feature type="compositionally biased region" description="Basic and acidic residues" evidence="4">
    <location>
        <begin position="233"/>
        <end position="259"/>
    </location>
</feature>
<keyword evidence="3" id="KW-0697">Rotamase</keyword>
<dbReference type="InterPro" id="IPR046357">
    <property type="entry name" value="PPIase_dom_sf"/>
</dbReference>
<keyword evidence="1" id="KW-0677">Repeat</keyword>
<dbReference type="AlphaFoldDB" id="A0A8C5GQI6"/>
<dbReference type="SUPFAM" id="SSF54534">
    <property type="entry name" value="FKBP-like"/>
    <property type="match status" value="1"/>
</dbReference>
<dbReference type="GO" id="GO:0044183">
    <property type="term" value="F:protein folding chaperone"/>
    <property type="evidence" value="ECO:0007669"/>
    <property type="project" value="TreeGrafter"/>
</dbReference>
<evidence type="ECO:0000313" key="7">
    <source>
        <dbReference type="Proteomes" id="UP000694680"/>
    </source>
</evidence>
<reference evidence="6" key="2">
    <citation type="submission" date="2025-09" db="UniProtKB">
        <authorList>
            <consortium name="Ensembl"/>
        </authorList>
    </citation>
    <scope>IDENTIFICATION</scope>
</reference>
<reference evidence="6" key="1">
    <citation type="submission" date="2025-08" db="UniProtKB">
        <authorList>
            <consortium name="Ensembl"/>
        </authorList>
    </citation>
    <scope>IDENTIFICATION</scope>
</reference>
<dbReference type="Pfam" id="PF00254">
    <property type="entry name" value="FKBP_C"/>
    <property type="match status" value="1"/>
</dbReference>
<dbReference type="PANTHER" id="PTHR46512:SF3">
    <property type="entry name" value="PEPTIDYL-PROLYL CIS-TRANS ISOMERASE FKBP8"/>
    <property type="match status" value="1"/>
</dbReference>
<dbReference type="InterPro" id="IPR001179">
    <property type="entry name" value="PPIase_FKBP_dom"/>
</dbReference>
<keyword evidence="2" id="KW-0802">TPR repeat</keyword>
<sequence>MIPLLLEGKLKMGDVDELRRGVQRQLFAISRYVEENSPTDYILRLVEDVMESLGEISALTNADMDEAVWCNLEEVVYQSSDSASVMKSGNNIVVNQSMRRETDPQPPADGWLDIFGNGSLMKKVLQAGRGRYSMPQPGQIVKIHLITRLLDGTLINKVSELSLTLGDGEVIYAVDVAVQLMEMREKALFQVRSAVELKITLLEATDAPDLKLLPPTEKIDLATCKREQGNVLDQHRDLKPRNKTIRDEVSTMMKKHSEDDEKMLENPSSTHKHQAKSAGGLSWK</sequence>
<proteinExistence type="predicted"/>
<dbReference type="Proteomes" id="UP000694680">
    <property type="component" value="Unassembled WGS sequence"/>
</dbReference>
<accession>A0A8C5GQI6</accession>
<dbReference type="InterPro" id="IPR050754">
    <property type="entry name" value="FKBP4/5/8-like"/>
</dbReference>
<dbReference type="GO" id="GO:0012505">
    <property type="term" value="C:endomembrane system"/>
    <property type="evidence" value="ECO:0007669"/>
    <property type="project" value="TreeGrafter"/>
</dbReference>
<keyword evidence="7" id="KW-1185">Reference proteome</keyword>
<organism evidence="6 7">
    <name type="scientific">Gouania willdenowi</name>
    <name type="common">Blunt-snouted clingfish</name>
    <name type="synonym">Lepadogaster willdenowi</name>
    <dbReference type="NCBI Taxonomy" id="441366"/>
    <lineage>
        <taxon>Eukaryota</taxon>
        <taxon>Metazoa</taxon>
        <taxon>Chordata</taxon>
        <taxon>Craniata</taxon>
        <taxon>Vertebrata</taxon>
        <taxon>Euteleostomi</taxon>
        <taxon>Actinopterygii</taxon>
        <taxon>Neopterygii</taxon>
        <taxon>Teleostei</taxon>
        <taxon>Neoteleostei</taxon>
        <taxon>Acanthomorphata</taxon>
        <taxon>Ovalentaria</taxon>
        <taxon>Blenniimorphae</taxon>
        <taxon>Blenniiformes</taxon>
        <taxon>Gobiesocoidei</taxon>
        <taxon>Gobiesocidae</taxon>
        <taxon>Gobiesocinae</taxon>
        <taxon>Gouania</taxon>
    </lineage>
</organism>
<comment type="catalytic activity">
    <reaction evidence="3">
        <text>[protein]-peptidylproline (omega=180) = [protein]-peptidylproline (omega=0)</text>
        <dbReference type="Rhea" id="RHEA:16237"/>
        <dbReference type="Rhea" id="RHEA-COMP:10747"/>
        <dbReference type="Rhea" id="RHEA-COMP:10748"/>
        <dbReference type="ChEBI" id="CHEBI:83833"/>
        <dbReference type="ChEBI" id="CHEBI:83834"/>
        <dbReference type="EC" id="5.2.1.8"/>
    </reaction>
</comment>
<evidence type="ECO:0000256" key="3">
    <source>
        <dbReference type="PROSITE-ProRule" id="PRU00277"/>
    </source>
</evidence>